<organism evidence="1 2">
    <name type="scientific">Rhodopirellula bahusiensis</name>
    <dbReference type="NCBI Taxonomy" id="2014065"/>
    <lineage>
        <taxon>Bacteria</taxon>
        <taxon>Pseudomonadati</taxon>
        <taxon>Planctomycetota</taxon>
        <taxon>Planctomycetia</taxon>
        <taxon>Pirellulales</taxon>
        <taxon>Pirellulaceae</taxon>
        <taxon>Rhodopirellula</taxon>
    </lineage>
</organism>
<gene>
    <name evidence="1" type="ORF">CEE69_14085</name>
</gene>
<keyword evidence="2" id="KW-1185">Reference proteome</keyword>
<protein>
    <submittedName>
        <fullName evidence="1">Uncharacterized protein</fullName>
    </submittedName>
</protein>
<dbReference type="EMBL" id="NIZW01000010">
    <property type="protein sequence ID" value="PHQ34546.1"/>
    <property type="molecule type" value="Genomic_DNA"/>
</dbReference>
<reference evidence="1 2" key="1">
    <citation type="submission" date="2017-06" db="EMBL/GenBank/DDBJ databases">
        <title>Description of Rhodopirellula bahusiensis sp. nov.</title>
        <authorList>
            <person name="Kizina J."/>
            <person name="Harder J."/>
        </authorList>
    </citation>
    <scope>NUCLEOTIDE SEQUENCE [LARGE SCALE GENOMIC DNA]</scope>
    <source>
        <strain evidence="1 2">SWK21</strain>
    </source>
</reference>
<proteinExistence type="predicted"/>
<dbReference type="Proteomes" id="UP000225740">
    <property type="component" value="Unassembled WGS sequence"/>
</dbReference>
<evidence type="ECO:0000313" key="1">
    <source>
        <dbReference type="EMBL" id="PHQ34546.1"/>
    </source>
</evidence>
<sequence>MGVLAVRLVSETVPGGSGTTGVPTSESWEFQYLVGALTLLKTPNLARFAAWNDCSIQILPSSVNFLQAEGMAFRLARKMMQHGIVVLE</sequence>
<accession>A0A2G1W693</accession>
<dbReference type="AlphaFoldDB" id="A0A2G1W693"/>
<evidence type="ECO:0000313" key="2">
    <source>
        <dbReference type="Proteomes" id="UP000225740"/>
    </source>
</evidence>
<comment type="caution">
    <text evidence="1">The sequence shown here is derived from an EMBL/GenBank/DDBJ whole genome shotgun (WGS) entry which is preliminary data.</text>
</comment>
<name>A0A2G1W693_9BACT</name>